<accession>A0A4R5DM89</accession>
<dbReference type="InterPro" id="IPR050700">
    <property type="entry name" value="YIM1/Zinc_Alcohol_DH_Fams"/>
</dbReference>
<keyword evidence="3" id="KW-1185">Reference proteome</keyword>
<dbReference type="GO" id="GO:0016491">
    <property type="term" value="F:oxidoreductase activity"/>
    <property type="evidence" value="ECO:0007669"/>
    <property type="project" value="InterPro"/>
</dbReference>
<comment type="caution">
    <text evidence="2">The sequence shown here is derived from an EMBL/GenBank/DDBJ whole genome shotgun (WGS) entry which is preliminary data.</text>
</comment>
<dbReference type="PANTHER" id="PTHR11695:SF294">
    <property type="entry name" value="RETICULON-4-INTERACTING PROTEIN 1, MITOCHONDRIAL"/>
    <property type="match status" value="1"/>
</dbReference>
<feature type="domain" description="Enoyl reductase (ER)" evidence="1">
    <location>
        <begin position="15"/>
        <end position="313"/>
    </location>
</feature>
<dbReference type="RefSeq" id="WP_131893340.1">
    <property type="nucleotide sequence ID" value="NZ_SMKZ01000009.1"/>
</dbReference>
<evidence type="ECO:0000313" key="2">
    <source>
        <dbReference type="EMBL" id="TDE11783.1"/>
    </source>
</evidence>
<dbReference type="Pfam" id="PF13602">
    <property type="entry name" value="ADH_zinc_N_2"/>
    <property type="match status" value="1"/>
</dbReference>
<dbReference type="InterPro" id="IPR013154">
    <property type="entry name" value="ADH-like_N"/>
</dbReference>
<dbReference type="PANTHER" id="PTHR11695">
    <property type="entry name" value="ALCOHOL DEHYDROGENASE RELATED"/>
    <property type="match status" value="1"/>
</dbReference>
<dbReference type="Proteomes" id="UP000294739">
    <property type="component" value="Unassembled WGS sequence"/>
</dbReference>
<dbReference type="OrthoDB" id="3175656at2"/>
<dbReference type="Gene3D" id="3.90.180.10">
    <property type="entry name" value="Medium-chain alcohol dehydrogenases, catalytic domain"/>
    <property type="match status" value="1"/>
</dbReference>
<name>A0A4R5DM89_9ACTN</name>
<dbReference type="CDD" id="cd08267">
    <property type="entry name" value="MDR1"/>
    <property type="match status" value="1"/>
</dbReference>
<gene>
    <name evidence="2" type="ORF">E1269_08435</name>
</gene>
<evidence type="ECO:0000259" key="1">
    <source>
        <dbReference type="SMART" id="SM00829"/>
    </source>
</evidence>
<dbReference type="InterPro" id="IPR036291">
    <property type="entry name" value="NAD(P)-bd_dom_sf"/>
</dbReference>
<dbReference type="SUPFAM" id="SSF50129">
    <property type="entry name" value="GroES-like"/>
    <property type="match status" value="1"/>
</dbReference>
<dbReference type="InterPro" id="IPR020843">
    <property type="entry name" value="ER"/>
</dbReference>
<sequence length="316" mass="33190">MTSTAMRVARYHRYGDPDVLRIDTVDIPRPGRREVLVRVHGASVNPSDALMRSGAMRVATGWRFPKGVGLDLAGEVILTGDDVTDLPAGSQVWAYVGGLPTRLGTTAEYVAVRRDRCAAAPRDLDLVAAAALPTVGVTALQVLRDTVRLRAGDRALIVAAGGGVGSAAVQLAHAMGAAVTAVAGAGSADLCRELGAVDVLDYAAGPPTGERFDVIVDAHGTGVRGYRRLLARGGRMATIVTRAVPYALVSPLLPGPRVRVHLTKARASDLEVLAGYVERGDLRPVVDRIYPLEDVAVAHRAVETGHARGKRVIALT</sequence>
<dbReference type="SUPFAM" id="SSF51735">
    <property type="entry name" value="NAD(P)-binding Rossmann-fold domains"/>
    <property type="match status" value="1"/>
</dbReference>
<proteinExistence type="predicted"/>
<reference evidence="2 3" key="1">
    <citation type="submission" date="2019-03" db="EMBL/GenBank/DDBJ databases">
        <title>Draft genome sequences of novel Actinobacteria.</title>
        <authorList>
            <person name="Sahin N."/>
            <person name="Ay H."/>
            <person name="Saygin H."/>
        </authorList>
    </citation>
    <scope>NUCLEOTIDE SEQUENCE [LARGE SCALE GENOMIC DNA]</scope>
    <source>
        <strain evidence="2 3">5K138</strain>
    </source>
</reference>
<protein>
    <submittedName>
        <fullName evidence="2">NAD(P)-dependent alcohol dehydrogenase</fullName>
    </submittedName>
</protein>
<evidence type="ECO:0000313" key="3">
    <source>
        <dbReference type="Proteomes" id="UP000294739"/>
    </source>
</evidence>
<dbReference type="Pfam" id="PF08240">
    <property type="entry name" value="ADH_N"/>
    <property type="match status" value="1"/>
</dbReference>
<dbReference type="SMART" id="SM00829">
    <property type="entry name" value="PKS_ER"/>
    <property type="match status" value="1"/>
</dbReference>
<dbReference type="EMBL" id="SMKZ01000009">
    <property type="protein sequence ID" value="TDE11783.1"/>
    <property type="molecule type" value="Genomic_DNA"/>
</dbReference>
<organism evidence="2 3">
    <name type="scientific">Jiangella asiatica</name>
    <dbReference type="NCBI Taxonomy" id="2530372"/>
    <lineage>
        <taxon>Bacteria</taxon>
        <taxon>Bacillati</taxon>
        <taxon>Actinomycetota</taxon>
        <taxon>Actinomycetes</taxon>
        <taxon>Jiangellales</taxon>
        <taxon>Jiangellaceae</taxon>
        <taxon>Jiangella</taxon>
    </lineage>
</organism>
<dbReference type="AlphaFoldDB" id="A0A4R5DM89"/>
<dbReference type="InterPro" id="IPR011032">
    <property type="entry name" value="GroES-like_sf"/>
</dbReference>
<dbReference type="InParanoid" id="A0A4R5DM89"/>
<dbReference type="Gene3D" id="3.40.50.720">
    <property type="entry name" value="NAD(P)-binding Rossmann-like Domain"/>
    <property type="match status" value="1"/>
</dbReference>